<sequence length="1264" mass="145812">MNYNSRNREIKIIELNCKSIMGKIQEIQKLINSRRPDIICLCETWLTVNDREPRINGYCTVWKHRFGRGGGLGIIIESSLQYEPLNIRLFPNGKWEILAIKINLGNSKEWICILNVYNPNQNVTKEEMKYYMDQLGNKFIIMGDFNAHTPVLDNTYHNYRNAAGKALEDLLIEENIILINPINFITYIDYRTGRPSCLDVCLTSPNIAAQTSLSRVEDVGSDHSPIIATVKLKPVRCIKRTYKRWKTKGINWRKWKTDIPDTNITQPNEIESLNDDLVERLNLAAKSNIKLSSGTVKVSKSTPWWNSECSKRVALRRKAKKRCELHPTPENIAILRKRTAEAKYIIQKSKKESWREYINSLKMDTPIGEVWRKIKSIKSQYVPPNLNLKINGTFVETNKEKANLIGKYFQETGKLSGLIYQNDMDIVVEHNSQFRRELDEYNCEITLGEIQENIRTLKDTSPGIDNIPNSFLKHMPLNILKEVRDMFNTSWFSGMLPTIWKTGIIIPILKPGKEQSDIASYRPITLLSCIGKLMEKIICKRLEYFVENNRMLGKYQCGFRKGLSTIDVLLRLQNRIRQTIDKKEYCIVVYLDLKGAYDRIWHKGLLYKLANMGIRGNMFRWLQNYLSQRKIMVRVGDTLSDQFDIGTGVCQGAVLSPLLFNIMLADIPVEHEVDIYCYADDLTFSTSSKDIVTCTRVMQRYIERLVKWLEGWGLVVSQEKSSMQVFTSKRKNQNAIIRVKKQVIPCKKEQRLLGLILDAPNLTYKAHVNYLTDDIRKRLAIMKVLSSISWGASKKVLRNFYIAYVRSKMDYASVIYNSAARTILEKLDKLQNVALRLMLGAWKTSPILSMEVEAFIAPLSNRRQMLTAKKYLKLMNSPCDNVTAEMIGITNILNTTNNNPTKSFSSEAKTIMTTIQFKVKKRNNIEQMKYLPPWKSLSNYVKLDMPDRVGVRDREIFLDMCNLEYNNCDMIYTDGSKMHHPEISTTSSFYNEKTKETTNWKLHPDHSVLAAELFAIKQALSIINLYKNNTNYVIFTDSRTAASLIASPTGTYAPVVNEIQELILSLNNRKRVAVQWVKGHADIVGNTVADLSAKLAHQNNRSVMFPLMLQELISILKNKFLTYWDEDWKYKVELSNKGLFLRNLIDNIHFKNLTYHKTRRTEVTLSRLRIGHAAVKSTLHRFNLATDDLCQNCNVPETIQHLILVCDKYVVPRRQLIISLQNVGINNISLKVLLGNTNQTKNCRRFILKQLIHFLTATKTIGVL</sequence>
<dbReference type="Pfam" id="PF00078">
    <property type="entry name" value="RVT_1"/>
    <property type="match status" value="1"/>
</dbReference>
<evidence type="ECO:0000259" key="2">
    <source>
        <dbReference type="PROSITE" id="PS50879"/>
    </source>
</evidence>
<dbReference type="InterPro" id="IPR052560">
    <property type="entry name" value="RdDP_mobile_element"/>
</dbReference>
<dbReference type="CDD" id="cd01650">
    <property type="entry name" value="RT_nLTR_like"/>
    <property type="match status" value="1"/>
</dbReference>
<dbReference type="InterPro" id="IPR036691">
    <property type="entry name" value="Endo/exonu/phosph_ase_sf"/>
</dbReference>
<dbReference type="PROSITE" id="PS50878">
    <property type="entry name" value="RT_POL"/>
    <property type="match status" value="1"/>
</dbReference>
<dbReference type="InterPro" id="IPR000477">
    <property type="entry name" value="RT_dom"/>
</dbReference>
<reference evidence="3" key="1">
    <citation type="journal article" date="2018" name="Biosci. Biotechnol. Biochem.">
        <title>Polysaccharide hydrolase of the hadal zone amphipods Hirondellea gigas.</title>
        <authorList>
            <person name="Kobayashi H."/>
            <person name="Nagahama T."/>
            <person name="Arai W."/>
            <person name="Sasagawa Y."/>
            <person name="Umeda M."/>
            <person name="Hayashi T."/>
            <person name="Nikaido I."/>
            <person name="Watanabe H."/>
            <person name="Oguri K."/>
            <person name="Kitazato H."/>
            <person name="Fujioka K."/>
            <person name="Kido Y."/>
            <person name="Takami H."/>
        </authorList>
    </citation>
    <scope>NUCLEOTIDE SEQUENCE</scope>
    <source>
        <tissue evidence="3">Whole body</tissue>
    </source>
</reference>
<dbReference type="PANTHER" id="PTHR36688">
    <property type="entry name" value="ENDO/EXONUCLEASE/PHOSPHATASE DOMAIN-CONTAINING PROTEIN"/>
    <property type="match status" value="1"/>
</dbReference>
<dbReference type="SUPFAM" id="SSF53098">
    <property type="entry name" value="Ribonuclease H-like"/>
    <property type="match status" value="1"/>
</dbReference>
<accession>A0A2P2I011</accession>
<organism evidence="3">
    <name type="scientific">Hirondellea gigas</name>
    <dbReference type="NCBI Taxonomy" id="1518452"/>
    <lineage>
        <taxon>Eukaryota</taxon>
        <taxon>Metazoa</taxon>
        <taxon>Ecdysozoa</taxon>
        <taxon>Arthropoda</taxon>
        <taxon>Crustacea</taxon>
        <taxon>Multicrustacea</taxon>
        <taxon>Malacostraca</taxon>
        <taxon>Eumalacostraca</taxon>
        <taxon>Peracarida</taxon>
        <taxon>Amphipoda</taxon>
        <taxon>Amphilochidea</taxon>
        <taxon>Lysianassida</taxon>
        <taxon>Lysianassidira</taxon>
        <taxon>Lysianassoidea</taxon>
        <taxon>Lysianassidae</taxon>
        <taxon>Hirondellea</taxon>
    </lineage>
</organism>
<dbReference type="InterPro" id="IPR043502">
    <property type="entry name" value="DNA/RNA_pol_sf"/>
</dbReference>
<evidence type="ECO:0000259" key="1">
    <source>
        <dbReference type="PROSITE" id="PS50878"/>
    </source>
</evidence>
<feature type="domain" description="Reverse transcriptase" evidence="1">
    <location>
        <begin position="489"/>
        <end position="757"/>
    </location>
</feature>
<dbReference type="GO" id="GO:0004523">
    <property type="term" value="F:RNA-DNA hybrid ribonuclease activity"/>
    <property type="evidence" value="ECO:0007669"/>
    <property type="project" value="InterPro"/>
</dbReference>
<dbReference type="SUPFAM" id="SSF56219">
    <property type="entry name" value="DNase I-like"/>
    <property type="match status" value="1"/>
</dbReference>
<dbReference type="InterPro" id="IPR036397">
    <property type="entry name" value="RNaseH_sf"/>
</dbReference>
<dbReference type="Pfam" id="PF00075">
    <property type="entry name" value="RNase_H"/>
    <property type="match status" value="1"/>
</dbReference>
<dbReference type="PROSITE" id="PS50879">
    <property type="entry name" value="RNASE_H_1"/>
    <property type="match status" value="1"/>
</dbReference>
<evidence type="ECO:0000313" key="3">
    <source>
        <dbReference type="EMBL" id="LAB67339.1"/>
    </source>
</evidence>
<dbReference type="EMBL" id="IACF01001650">
    <property type="protein sequence ID" value="LAB67339.1"/>
    <property type="molecule type" value="mRNA"/>
</dbReference>
<dbReference type="PANTHER" id="PTHR36688:SF2">
    <property type="entry name" value="ENDONUCLEASE_EXONUCLEASE_PHOSPHATASE DOMAIN-CONTAINING PROTEIN"/>
    <property type="match status" value="1"/>
</dbReference>
<dbReference type="Gene3D" id="3.30.420.10">
    <property type="entry name" value="Ribonuclease H-like superfamily/Ribonuclease H"/>
    <property type="match status" value="1"/>
</dbReference>
<proteinExistence type="evidence at transcript level"/>
<dbReference type="GO" id="GO:0003676">
    <property type="term" value="F:nucleic acid binding"/>
    <property type="evidence" value="ECO:0007669"/>
    <property type="project" value="InterPro"/>
</dbReference>
<dbReference type="Pfam" id="PF14529">
    <property type="entry name" value="Exo_endo_phos_2"/>
    <property type="match status" value="1"/>
</dbReference>
<feature type="domain" description="RNase H type-1" evidence="2">
    <location>
        <begin position="965"/>
        <end position="1098"/>
    </location>
</feature>
<dbReference type="InterPro" id="IPR002156">
    <property type="entry name" value="RNaseH_domain"/>
</dbReference>
<dbReference type="CDD" id="cd09276">
    <property type="entry name" value="Rnase_HI_RT_non_LTR"/>
    <property type="match status" value="1"/>
</dbReference>
<dbReference type="AlphaFoldDB" id="A0A2P2I011"/>
<dbReference type="InterPro" id="IPR005135">
    <property type="entry name" value="Endo/exonuclease/phosphatase"/>
</dbReference>
<protein>
    <submittedName>
        <fullName evidence="3">Pol-like protein</fullName>
    </submittedName>
</protein>
<dbReference type="Gene3D" id="3.60.10.10">
    <property type="entry name" value="Endonuclease/exonuclease/phosphatase"/>
    <property type="match status" value="1"/>
</dbReference>
<name>A0A2P2I011_9CRUS</name>
<dbReference type="InterPro" id="IPR012337">
    <property type="entry name" value="RNaseH-like_sf"/>
</dbReference>
<dbReference type="SUPFAM" id="SSF56672">
    <property type="entry name" value="DNA/RNA polymerases"/>
    <property type="match status" value="1"/>
</dbReference>
<dbReference type="GO" id="GO:0071897">
    <property type="term" value="P:DNA biosynthetic process"/>
    <property type="evidence" value="ECO:0007669"/>
    <property type="project" value="UniProtKB-ARBA"/>
</dbReference>
<dbReference type="GO" id="GO:0042575">
    <property type="term" value="C:DNA polymerase complex"/>
    <property type="evidence" value="ECO:0007669"/>
    <property type="project" value="UniProtKB-ARBA"/>
</dbReference>